<dbReference type="Gene3D" id="3.10.350.10">
    <property type="entry name" value="LysM domain"/>
    <property type="match status" value="1"/>
</dbReference>
<comment type="caution">
    <text evidence="2">The sequence shown here is derived from an EMBL/GenBank/DDBJ whole genome shotgun (WGS) entry which is preliminary data.</text>
</comment>
<proteinExistence type="predicted"/>
<evidence type="ECO:0000259" key="1">
    <source>
        <dbReference type="Pfam" id="PF01476"/>
    </source>
</evidence>
<evidence type="ECO:0000313" key="2">
    <source>
        <dbReference type="EMBL" id="KAL3521488.1"/>
    </source>
</evidence>
<gene>
    <name evidence="2" type="ORF">ACH5RR_019637</name>
</gene>
<dbReference type="CDD" id="cd00118">
    <property type="entry name" value="LysM"/>
    <property type="match status" value="1"/>
</dbReference>
<name>A0ABD2ZQE3_9GENT</name>
<keyword evidence="3" id="KW-1185">Reference proteome</keyword>
<organism evidence="2 3">
    <name type="scientific">Cinchona calisaya</name>
    <dbReference type="NCBI Taxonomy" id="153742"/>
    <lineage>
        <taxon>Eukaryota</taxon>
        <taxon>Viridiplantae</taxon>
        <taxon>Streptophyta</taxon>
        <taxon>Embryophyta</taxon>
        <taxon>Tracheophyta</taxon>
        <taxon>Spermatophyta</taxon>
        <taxon>Magnoliopsida</taxon>
        <taxon>eudicotyledons</taxon>
        <taxon>Gunneridae</taxon>
        <taxon>Pentapetalae</taxon>
        <taxon>asterids</taxon>
        <taxon>lamiids</taxon>
        <taxon>Gentianales</taxon>
        <taxon>Rubiaceae</taxon>
        <taxon>Cinchonoideae</taxon>
        <taxon>Cinchoneae</taxon>
        <taxon>Cinchona</taxon>
    </lineage>
</organism>
<sequence>MILCNMASLVSKSRCKSSMVLGSSRGSFIVLVTIMILLLMSPTTKASPPIIDQKEVMLINQPCDELYVVSEGETLHSISAKCDDPFILERNPHIYDPDDVFPGLVLLILPSSSRKL</sequence>
<protein>
    <recommendedName>
        <fullName evidence="1">LysM domain-containing protein</fullName>
    </recommendedName>
</protein>
<evidence type="ECO:0000313" key="3">
    <source>
        <dbReference type="Proteomes" id="UP001630127"/>
    </source>
</evidence>
<dbReference type="PANTHER" id="PTHR33648">
    <property type="entry name" value="EMBRYO SAC 1"/>
    <property type="match status" value="1"/>
</dbReference>
<dbReference type="InterPro" id="IPR036779">
    <property type="entry name" value="LysM_dom_sf"/>
</dbReference>
<dbReference type="EMBL" id="JBJUIK010000008">
    <property type="protein sequence ID" value="KAL3521488.1"/>
    <property type="molecule type" value="Genomic_DNA"/>
</dbReference>
<dbReference type="Proteomes" id="UP001630127">
    <property type="component" value="Unassembled WGS sequence"/>
</dbReference>
<reference evidence="2 3" key="1">
    <citation type="submission" date="2024-11" db="EMBL/GenBank/DDBJ databases">
        <title>A near-complete genome assembly of Cinchona calisaya.</title>
        <authorList>
            <person name="Lian D.C."/>
            <person name="Zhao X.W."/>
            <person name="Wei L."/>
        </authorList>
    </citation>
    <scope>NUCLEOTIDE SEQUENCE [LARGE SCALE GENOMIC DNA]</scope>
    <source>
        <tissue evidence="2">Nenye</tissue>
    </source>
</reference>
<dbReference type="InterPro" id="IPR018392">
    <property type="entry name" value="LysM"/>
</dbReference>
<dbReference type="AlphaFoldDB" id="A0ABD2ZQE3"/>
<dbReference type="Pfam" id="PF01476">
    <property type="entry name" value="LysM"/>
    <property type="match status" value="1"/>
</dbReference>
<dbReference type="PANTHER" id="PTHR33648:SF15">
    <property type="entry name" value="OS04G0572800 PROTEIN"/>
    <property type="match status" value="1"/>
</dbReference>
<accession>A0ABD2ZQE3</accession>
<feature type="domain" description="LysM" evidence="1">
    <location>
        <begin position="67"/>
        <end position="108"/>
    </location>
</feature>